<dbReference type="InterPro" id="IPR035892">
    <property type="entry name" value="C2_domain_sf"/>
</dbReference>
<evidence type="ECO:0000256" key="3">
    <source>
        <dbReference type="ARBA" id="ARBA00009214"/>
    </source>
</evidence>
<dbReference type="InterPro" id="IPR037300">
    <property type="entry name" value="Perforin-1_C2"/>
</dbReference>
<comment type="subcellular location">
    <subcellularLocation>
        <location evidence="1">Membrane</location>
    </subcellularLocation>
    <subcellularLocation>
        <location evidence="2">Secreted</location>
    </subcellularLocation>
</comment>
<dbReference type="SUPFAM" id="SSF49562">
    <property type="entry name" value="C2 domain (Calcium/lipid-binding domain, CaLB)"/>
    <property type="match status" value="1"/>
</dbReference>
<dbReference type="PROSITE" id="PS51412">
    <property type="entry name" value="MACPF_2"/>
    <property type="match status" value="1"/>
</dbReference>
<evidence type="ECO:0000256" key="6">
    <source>
        <dbReference type="ARBA" id="ARBA00022852"/>
    </source>
</evidence>
<dbReference type="CDD" id="cd04032">
    <property type="entry name" value="C2_Perforin"/>
    <property type="match status" value="1"/>
</dbReference>
<dbReference type="GO" id="GO:0001909">
    <property type="term" value="P:leukocyte mediated cytotoxicity"/>
    <property type="evidence" value="ECO:0007669"/>
    <property type="project" value="InterPro"/>
</dbReference>
<reference evidence="11" key="4">
    <citation type="submission" date="2025-09" db="UniProtKB">
        <authorList>
            <consortium name="Ensembl"/>
        </authorList>
    </citation>
    <scope>IDENTIFICATION</scope>
    <source>
        <strain evidence="11">HSOK</strain>
    </source>
</reference>
<proteinExistence type="inferred from homology"/>
<name>A0A3P9IX96_ORYLA</name>
<dbReference type="InterPro" id="IPR020863">
    <property type="entry name" value="MACPF_CS"/>
</dbReference>
<keyword evidence="7" id="KW-0472">Membrane</keyword>
<keyword evidence="5" id="KW-0732">Signal</keyword>
<keyword evidence="8" id="KW-1015">Disulfide bond</keyword>
<dbReference type="PANTHER" id="PTHR46096">
    <property type="entry name" value="PERFORIN-1"/>
    <property type="match status" value="1"/>
</dbReference>
<evidence type="ECO:0000259" key="10">
    <source>
        <dbReference type="PROSITE" id="PS51412"/>
    </source>
</evidence>
<evidence type="ECO:0000256" key="4">
    <source>
        <dbReference type="ARBA" id="ARBA00022525"/>
    </source>
</evidence>
<evidence type="ECO:0000256" key="1">
    <source>
        <dbReference type="ARBA" id="ARBA00004370"/>
    </source>
</evidence>
<accession>A0A3P9IX96</accession>
<protein>
    <submittedName>
        <fullName evidence="11">Perforin-1-like</fullName>
    </submittedName>
</protein>
<dbReference type="GO" id="GO:0005576">
    <property type="term" value="C:extracellular region"/>
    <property type="evidence" value="ECO:0007669"/>
    <property type="project" value="UniProtKB-SubCell"/>
</dbReference>
<dbReference type="SMART" id="SM00239">
    <property type="entry name" value="C2"/>
    <property type="match status" value="1"/>
</dbReference>
<evidence type="ECO:0000313" key="11">
    <source>
        <dbReference type="Ensembl" id="ENSORLP00015024592.1"/>
    </source>
</evidence>
<evidence type="ECO:0000256" key="2">
    <source>
        <dbReference type="ARBA" id="ARBA00004613"/>
    </source>
</evidence>
<sequence>MLLHLCCELQTLSDNPSGRGDFMQANTIMFPVKFSLFLLLIFPMCTFEMCTDGTPKECQEAEFAPGSNLAGEGFDITSMERKGAFVLDMNQWKLENKACTLCTNPYMDNRRQKLPLSVVDWRAKHSCSSKVSSQIFKSSESLVESTTSSVQNNWKVGLSFGAISNLMLAGSHSKLAGYSMQKTKSDKFSFTTQGLSCEYYSYRVSKAPTLQKDFLDSVKQLPKVYNPQSKDNYYHLIDTFGTHYITKVKMGGKVQAVTSIRECLAHLEGIEVNEVEMCLRVEASATMSINTNSIEVQNCQAKKDKSGRKIAFSSYFNDRFTEVRGGQTTEPDLIFSTKKDPSAYKDWLNSVPQNPDIISYSLDSVHELFPKSDCMRENLRSAITHYILEKGLLKNCTDPCKAGIKSNPREPCVCHCHNNPAVTPDCCPAEKSKARVIITALRASGLWGDYFTATDAYVKMFIGKLVGRTPVIANNNNPQWNMAIDLGTQVLSEGQKLKFEVWDEDNKWDDDLLGSCERDLTSGTKRGVCALNHGELFFNWKVECTPNLSGSYCQTYQSSPMDKNLKELYRSRHSLPVPKDILQQMGVFVNESSSRKNENLMKIYDANKKLSNFTKEYFL</sequence>
<dbReference type="GO" id="GO:0031640">
    <property type="term" value="P:killing of cells of another organism"/>
    <property type="evidence" value="ECO:0007669"/>
    <property type="project" value="UniProtKB-KW"/>
</dbReference>
<evidence type="ECO:0000256" key="5">
    <source>
        <dbReference type="ARBA" id="ARBA00022729"/>
    </source>
</evidence>
<dbReference type="Pfam" id="PF00168">
    <property type="entry name" value="C2"/>
    <property type="match status" value="1"/>
</dbReference>
<dbReference type="PROSITE" id="PS50004">
    <property type="entry name" value="C2"/>
    <property type="match status" value="1"/>
</dbReference>
<comment type="similarity">
    <text evidence="3">Belongs to the complement C6/C7/C8/C9 family.</text>
</comment>
<dbReference type="PROSITE" id="PS00279">
    <property type="entry name" value="MACPF_1"/>
    <property type="match status" value="1"/>
</dbReference>
<dbReference type="AlphaFoldDB" id="A0A3P9IX96"/>
<feature type="domain" description="MACPF" evidence="10">
    <location>
        <begin position="54"/>
        <end position="394"/>
    </location>
</feature>
<dbReference type="PANTHER" id="PTHR46096:SF3">
    <property type="entry name" value="PERFORIN-1"/>
    <property type="match status" value="1"/>
</dbReference>
<dbReference type="InterPro" id="IPR000008">
    <property type="entry name" value="C2_dom"/>
</dbReference>
<dbReference type="InterPro" id="IPR020864">
    <property type="entry name" value="MACPF"/>
</dbReference>
<dbReference type="Ensembl" id="ENSORLT00015007539.1">
    <property type="protein sequence ID" value="ENSORLP00015024592.1"/>
    <property type="gene ID" value="ENSORLG00015005229.1"/>
</dbReference>
<dbReference type="Proteomes" id="UP000265200">
    <property type="component" value="Chromosome 8"/>
</dbReference>
<dbReference type="Gene3D" id="2.60.40.150">
    <property type="entry name" value="C2 domain"/>
    <property type="match status" value="1"/>
</dbReference>
<dbReference type="GO" id="GO:0016020">
    <property type="term" value="C:membrane"/>
    <property type="evidence" value="ECO:0007669"/>
    <property type="project" value="UniProtKB-SubCell"/>
</dbReference>
<reference evidence="11 12" key="2">
    <citation type="submission" date="2017-04" db="EMBL/GenBank/DDBJ databases">
        <title>CpG methylation of centromeres and impact of large insertions on vertebrate speciation.</title>
        <authorList>
            <person name="Ichikawa K."/>
            <person name="Yoshimura J."/>
            <person name="Morishita S."/>
        </authorList>
    </citation>
    <scope>NUCLEOTIDE SEQUENCE</scope>
    <source>
        <strain evidence="11 12">HSOK</strain>
    </source>
</reference>
<evidence type="ECO:0000256" key="7">
    <source>
        <dbReference type="ARBA" id="ARBA00023136"/>
    </source>
</evidence>
<keyword evidence="6" id="KW-0204">Cytolysis</keyword>
<reference evidence="11" key="3">
    <citation type="submission" date="2025-08" db="UniProtKB">
        <authorList>
            <consortium name="Ensembl"/>
        </authorList>
    </citation>
    <scope>IDENTIFICATION</scope>
    <source>
        <strain evidence="11">HSOK</strain>
    </source>
</reference>
<feature type="domain" description="C2" evidence="9">
    <location>
        <begin position="416"/>
        <end position="533"/>
    </location>
</feature>
<reference key="1">
    <citation type="journal article" date="2007" name="Nature">
        <title>The medaka draft genome and insights into vertebrate genome evolution.</title>
        <authorList>
            <person name="Kasahara M."/>
            <person name="Naruse K."/>
            <person name="Sasaki S."/>
            <person name="Nakatani Y."/>
            <person name="Qu W."/>
            <person name="Ahsan B."/>
            <person name="Yamada T."/>
            <person name="Nagayasu Y."/>
            <person name="Doi K."/>
            <person name="Kasai Y."/>
            <person name="Jindo T."/>
            <person name="Kobayashi D."/>
            <person name="Shimada A."/>
            <person name="Toyoda A."/>
            <person name="Kuroki Y."/>
            <person name="Fujiyama A."/>
            <person name="Sasaki T."/>
            <person name="Shimizu A."/>
            <person name="Asakawa S."/>
            <person name="Shimizu N."/>
            <person name="Hashimoto S."/>
            <person name="Yang J."/>
            <person name="Lee Y."/>
            <person name="Matsushima K."/>
            <person name="Sugano S."/>
            <person name="Sakaizumi M."/>
            <person name="Narita T."/>
            <person name="Ohishi K."/>
            <person name="Haga S."/>
            <person name="Ohta F."/>
            <person name="Nomoto H."/>
            <person name="Nogata K."/>
            <person name="Morishita T."/>
            <person name="Endo T."/>
            <person name="Shin-I T."/>
            <person name="Takeda H."/>
            <person name="Morishita S."/>
            <person name="Kohara Y."/>
        </authorList>
    </citation>
    <scope>NUCLEOTIDE SEQUENCE [LARGE SCALE GENOMIC DNA]</scope>
    <source>
        <strain>Hd-rR</strain>
    </source>
</reference>
<evidence type="ECO:0000259" key="9">
    <source>
        <dbReference type="PROSITE" id="PS50004"/>
    </source>
</evidence>
<dbReference type="Pfam" id="PF01823">
    <property type="entry name" value="MACPF"/>
    <property type="match status" value="1"/>
</dbReference>
<organism evidence="11 12">
    <name type="scientific">Oryzias latipes</name>
    <name type="common">Japanese rice fish</name>
    <name type="synonym">Japanese killifish</name>
    <dbReference type="NCBI Taxonomy" id="8090"/>
    <lineage>
        <taxon>Eukaryota</taxon>
        <taxon>Metazoa</taxon>
        <taxon>Chordata</taxon>
        <taxon>Craniata</taxon>
        <taxon>Vertebrata</taxon>
        <taxon>Euteleostomi</taxon>
        <taxon>Actinopterygii</taxon>
        <taxon>Neopterygii</taxon>
        <taxon>Teleostei</taxon>
        <taxon>Neoteleostei</taxon>
        <taxon>Acanthomorphata</taxon>
        <taxon>Ovalentaria</taxon>
        <taxon>Atherinomorphae</taxon>
        <taxon>Beloniformes</taxon>
        <taxon>Adrianichthyidae</taxon>
        <taxon>Oryziinae</taxon>
        <taxon>Oryzias</taxon>
    </lineage>
</organism>
<dbReference type="InterPro" id="IPR052784">
    <property type="entry name" value="Perforin-1_pore-forming"/>
</dbReference>
<evidence type="ECO:0000256" key="8">
    <source>
        <dbReference type="ARBA" id="ARBA00023157"/>
    </source>
</evidence>
<dbReference type="GO" id="GO:0140911">
    <property type="term" value="F:pore-forming activity"/>
    <property type="evidence" value="ECO:0007669"/>
    <property type="project" value="InterPro"/>
</dbReference>
<dbReference type="GO" id="GO:0005509">
    <property type="term" value="F:calcium ion binding"/>
    <property type="evidence" value="ECO:0007669"/>
    <property type="project" value="InterPro"/>
</dbReference>
<keyword evidence="4" id="KW-0964">Secreted</keyword>
<evidence type="ECO:0000313" key="12">
    <source>
        <dbReference type="Proteomes" id="UP000265200"/>
    </source>
</evidence>
<dbReference type="SMART" id="SM00457">
    <property type="entry name" value="MACPF"/>
    <property type="match status" value="1"/>
</dbReference>